<accession>A0A7X1LVS5</accession>
<dbReference type="EMBL" id="JACMHY010000021">
    <property type="protein sequence ID" value="MBC2869711.1"/>
    <property type="molecule type" value="Genomic_DNA"/>
</dbReference>
<feature type="compositionally biased region" description="Low complexity" evidence="1">
    <location>
        <begin position="80"/>
        <end position="90"/>
    </location>
</feature>
<evidence type="ECO:0000313" key="3">
    <source>
        <dbReference type="Proteomes" id="UP000517694"/>
    </source>
</evidence>
<protein>
    <submittedName>
        <fullName evidence="2">Uncharacterized protein</fullName>
    </submittedName>
</protein>
<sequence>MVTRAVRRRARAVLGQAPLAPVWCALRRGIPRPPKDVHRAAGKGRLRPGHHGPVYAGRVVFCCVVLPWMLVDTLLDRWAGTGRPRTGRTGQAHADRDRAAGPAVCPA</sequence>
<reference evidence="2 3" key="1">
    <citation type="submission" date="2020-08" db="EMBL/GenBank/DDBJ databases">
        <title>Whole-Genome Sequence of French Clinical Streptomyces mexicanus Strain Q0842.</title>
        <authorList>
            <person name="Boxberger M."/>
            <person name="La Scola B."/>
        </authorList>
    </citation>
    <scope>NUCLEOTIDE SEQUENCE [LARGE SCALE GENOMIC DNA]</scope>
    <source>
        <strain evidence="2 3">Marseille-Q0842</strain>
    </source>
</reference>
<dbReference type="RefSeq" id="WP_159671082.1">
    <property type="nucleotide sequence ID" value="NZ_JACMHY010000021.1"/>
</dbReference>
<dbReference type="AlphaFoldDB" id="A0A7X1LVS5"/>
<evidence type="ECO:0000256" key="1">
    <source>
        <dbReference type="SAM" id="MobiDB-lite"/>
    </source>
</evidence>
<dbReference type="OrthoDB" id="4184982at2"/>
<name>A0A7X1LVS5_9ACTN</name>
<proteinExistence type="predicted"/>
<organism evidence="2 3">
    <name type="scientific">Streptomyces mexicanus</name>
    <dbReference type="NCBI Taxonomy" id="178566"/>
    <lineage>
        <taxon>Bacteria</taxon>
        <taxon>Bacillati</taxon>
        <taxon>Actinomycetota</taxon>
        <taxon>Actinomycetes</taxon>
        <taxon>Kitasatosporales</taxon>
        <taxon>Streptomycetaceae</taxon>
        <taxon>Streptomyces</taxon>
    </lineage>
</organism>
<dbReference type="Proteomes" id="UP000517694">
    <property type="component" value="Unassembled WGS sequence"/>
</dbReference>
<gene>
    <name evidence="2" type="ORF">H1R13_33605</name>
</gene>
<feature type="region of interest" description="Disordered" evidence="1">
    <location>
        <begin position="79"/>
        <end position="107"/>
    </location>
</feature>
<comment type="caution">
    <text evidence="2">The sequence shown here is derived from an EMBL/GenBank/DDBJ whole genome shotgun (WGS) entry which is preliminary data.</text>
</comment>
<evidence type="ECO:0000313" key="2">
    <source>
        <dbReference type="EMBL" id="MBC2869711.1"/>
    </source>
</evidence>
<keyword evidence="3" id="KW-1185">Reference proteome</keyword>